<reference evidence="3" key="1">
    <citation type="submission" date="2022-11" db="EMBL/GenBank/DDBJ databases">
        <authorList>
            <person name="Morgan W.R."/>
            <person name="Tartar A."/>
        </authorList>
    </citation>
    <scope>NUCLEOTIDE SEQUENCE</scope>
    <source>
        <strain evidence="3">ARSEF 373</strain>
    </source>
</reference>
<reference evidence="3" key="2">
    <citation type="journal article" date="2023" name="Microbiol Resour">
        <title>Decontamination and Annotation of the Draft Genome Sequence of the Oomycete Lagenidium giganteum ARSEF 373.</title>
        <authorList>
            <person name="Morgan W.R."/>
            <person name="Tartar A."/>
        </authorList>
    </citation>
    <scope>NUCLEOTIDE SEQUENCE</scope>
    <source>
        <strain evidence="3">ARSEF 373</strain>
    </source>
</reference>
<feature type="chain" id="PRO_5044714385" description="Secreted protein" evidence="1">
    <location>
        <begin position="20"/>
        <end position="184"/>
    </location>
</feature>
<dbReference type="Proteomes" id="UP001146120">
    <property type="component" value="Unassembled WGS sequence"/>
</dbReference>
<comment type="caution">
    <text evidence="3">The sequence shown here is derived from an EMBL/GenBank/DDBJ whole genome shotgun (WGS) entry which is preliminary data.</text>
</comment>
<evidence type="ECO:0000313" key="2">
    <source>
        <dbReference type="EMBL" id="DAZ92759.1"/>
    </source>
</evidence>
<evidence type="ECO:0000256" key="1">
    <source>
        <dbReference type="SAM" id="SignalP"/>
    </source>
</evidence>
<accession>A0AAV2YN07</accession>
<dbReference type="EMBL" id="DAKRPA010000387">
    <property type="protein sequence ID" value="DAZ92759.1"/>
    <property type="molecule type" value="Genomic_DNA"/>
</dbReference>
<keyword evidence="1" id="KW-0732">Signal</keyword>
<organism evidence="3 4">
    <name type="scientific">Lagenidium giganteum</name>
    <dbReference type="NCBI Taxonomy" id="4803"/>
    <lineage>
        <taxon>Eukaryota</taxon>
        <taxon>Sar</taxon>
        <taxon>Stramenopiles</taxon>
        <taxon>Oomycota</taxon>
        <taxon>Peronosporomycetes</taxon>
        <taxon>Pythiales</taxon>
        <taxon>Pythiaceae</taxon>
    </lineage>
</organism>
<proteinExistence type="predicted"/>
<evidence type="ECO:0000313" key="3">
    <source>
        <dbReference type="EMBL" id="DAZ95350.1"/>
    </source>
</evidence>
<name>A0AAV2YN07_9STRA</name>
<dbReference type="EMBL" id="DAKRPA010000208">
    <property type="protein sequence ID" value="DAZ95350.1"/>
    <property type="molecule type" value="Genomic_DNA"/>
</dbReference>
<dbReference type="AlphaFoldDB" id="A0AAV2YN07"/>
<evidence type="ECO:0008006" key="5">
    <source>
        <dbReference type="Google" id="ProtNLM"/>
    </source>
</evidence>
<dbReference type="PROSITE" id="PS51257">
    <property type="entry name" value="PROKAR_LIPOPROTEIN"/>
    <property type="match status" value="1"/>
</dbReference>
<gene>
    <name evidence="3" type="ORF">N0F65_002535</name>
    <name evidence="2" type="ORF">N0F65_007954</name>
</gene>
<feature type="signal peptide" evidence="1">
    <location>
        <begin position="1"/>
        <end position="19"/>
    </location>
</feature>
<keyword evidence="4" id="KW-1185">Reference proteome</keyword>
<sequence>MKLFVPALLAAVTACVASAAQLRSHAHNKVYFAGVGEQCAGDIMQDATMLPCRQSSECVRLSPTFGVCISQDVANKYRYSGVENQDVDSTDSIDSEVDNHKRRHHYDAGHKKVHKKDYVPALGEQCAFDVTVNTGILTCRDLHECVRINPKYGICMSWQAAAMYKYGRVESADIDSADSIDSEN</sequence>
<evidence type="ECO:0000313" key="4">
    <source>
        <dbReference type="Proteomes" id="UP001146120"/>
    </source>
</evidence>
<protein>
    <recommendedName>
        <fullName evidence="5">Secreted protein</fullName>
    </recommendedName>
</protein>